<dbReference type="AlphaFoldDB" id="A0A5J9W2P6"/>
<proteinExistence type="predicted"/>
<dbReference type="Gramene" id="TVU42669">
    <property type="protein sequence ID" value="TVU42669"/>
    <property type="gene ID" value="EJB05_09088"/>
</dbReference>
<dbReference type="EMBL" id="RWGY01000005">
    <property type="protein sequence ID" value="TVU42669.1"/>
    <property type="molecule type" value="Genomic_DNA"/>
</dbReference>
<evidence type="ECO:0000313" key="2">
    <source>
        <dbReference type="Proteomes" id="UP000324897"/>
    </source>
</evidence>
<reference evidence="1 2" key="1">
    <citation type="journal article" date="2019" name="Sci. Rep.">
        <title>A high-quality genome of Eragrostis curvula grass provides insights into Poaceae evolution and supports new strategies to enhance forage quality.</title>
        <authorList>
            <person name="Carballo J."/>
            <person name="Santos B.A.C.M."/>
            <person name="Zappacosta D."/>
            <person name="Garbus I."/>
            <person name="Selva J.P."/>
            <person name="Gallo C.A."/>
            <person name="Diaz A."/>
            <person name="Albertini E."/>
            <person name="Caccamo M."/>
            <person name="Echenique V."/>
        </authorList>
    </citation>
    <scope>NUCLEOTIDE SEQUENCE [LARGE SCALE GENOMIC DNA]</scope>
    <source>
        <strain evidence="2">cv. Victoria</strain>
        <tissue evidence="1">Leaf</tissue>
    </source>
</reference>
<feature type="non-terminal residue" evidence="1">
    <location>
        <position position="1"/>
    </location>
</feature>
<gene>
    <name evidence="1" type="ORF">EJB05_09088</name>
</gene>
<dbReference type="Proteomes" id="UP000324897">
    <property type="component" value="Unassembled WGS sequence"/>
</dbReference>
<protein>
    <submittedName>
        <fullName evidence="1">Uncharacterized protein</fullName>
    </submittedName>
</protein>
<organism evidence="1 2">
    <name type="scientific">Eragrostis curvula</name>
    <name type="common">weeping love grass</name>
    <dbReference type="NCBI Taxonomy" id="38414"/>
    <lineage>
        <taxon>Eukaryota</taxon>
        <taxon>Viridiplantae</taxon>
        <taxon>Streptophyta</taxon>
        <taxon>Embryophyta</taxon>
        <taxon>Tracheophyta</taxon>
        <taxon>Spermatophyta</taxon>
        <taxon>Magnoliopsida</taxon>
        <taxon>Liliopsida</taxon>
        <taxon>Poales</taxon>
        <taxon>Poaceae</taxon>
        <taxon>PACMAD clade</taxon>
        <taxon>Chloridoideae</taxon>
        <taxon>Eragrostideae</taxon>
        <taxon>Eragrostidinae</taxon>
        <taxon>Eragrostis</taxon>
    </lineage>
</organism>
<dbReference type="PANTHER" id="PTHR33075:SF10">
    <property type="entry name" value="DUF4283 DOMAIN-CONTAINING PROTEIN"/>
    <property type="match status" value="1"/>
</dbReference>
<dbReference type="PANTHER" id="PTHR33075">
    <property type="entry name" value="OS02G0499800 PROTEIN"/>
    <property type="match status" value="1"/>
</dbReference>
<keyword evidence="2" id="KW-1185">Reference proteome</keyword>
<name>A0A5J9W2P6_9POAL</name>
<dbReference type="OrthoDB" id="690936at2759"/>
<sequence>MSHHKSKMPSSTGMGLGPLLELQQDKQLADLVKNWDFSIGRSFQEEVAKKYRSSVHHPSSSPHDSFLLLAIFQRFTFRLTEDSVIMALHSCLGGTPAGFHVTYLQDRHFRFSVASKDVGLAVCALKRIISKQFDVYFHLWRDGGDKWERERKRWEEEEANSWTLVSREERQMSIEREVQNAYQNAVPMNRQQTQLMIQETLQQVAQLSQNIQFQNITNNALLLLAANSLRNIISNFSRVNTGSNGNTYTVTIPAHLFDSQPPIHLSNSSRIEMLTEPASTILALPAPPAPNNGNDNSSSNLAFIFAAKPVIKKQYARKRLKVSTKPPSNMDESPNRMTYEPPLHDITGDKLLNPVNTSLSPIVGLRKRNK</sequence>
<comment type="caution">
    <text evidence="1">The sequence shown here is derived from an EMBL/GenBank/DDBJ whole genome shotgun (WGS) entry which is preliminary data.</text>
</comment>
<accession>A0A5J9W2P6</accession>
<evidence type="ECO:0000313" key="1">
    <source>
        <dbReference type="EMBL" id="TVU42669.1"/>
    </source>
</evidence>